<feature type="signal peptide" evidence="1">
    <location>
        <begin position="1"/>
        <end position="19"/>
    </location>
</feature>
<keyword evidence="1" id="KW-0732">Signal</keyword>
<evidence type="ECO:0008006" key="4">
    <source>
        <dbReference type="Google" id="ProtNLM"/>
    </source>
</evidence>
<dbReference type="Proteomes" id="UP000233293">
    <property type="component" value="Unassembled WGS sequence"/>
</dbReference>
<feature type="chain" id="PRO_5014923960" description="Lipoprotein" evidence="1">
    <location>
        <begin position="20"/>
        <end position="139"/>
    </location>
</feature>
<evidence type="ECO:0000313" key="3">
    <source>
        <dbReference type="Proteomes" id="UP000233293"/>
    </source>
</evidence>
<gene>
    <name evidence="2" type="ORF">CWS72_13625</name>
</gene>
<keyword evidence="3" id="KW-1185">Reference proteome</keyword>
<name>A0A2N3PU28_9PROT</name>
<reference evidence="3" key="1">
    <citation type="submission" date="2017-12" db="EMBL/GenBank/DDBJ databases">
        <title>Draft genome sequence of Telmatospirillum siberiense 26-4b1T, an acidotolerant peatland alphaproteobacterium potentially involved in sulfur cycling.</title>
        <authorList>
            <person name="Hausmann B."/>
            <person name="Pjevac P."/>
            <person name="Schreck K."/>
            <person name="Herbold C.W."/>
            <person name="Daims H."/>
            <person name="Wagner M."/>
            <person name="Pester M."/>
            <person name="Loy A."/>
        </authorList>
    </citation>
    <scope>NUCLEOTIDE SEQUENCE [LARGE SCALE GENOMIC DNA]</scope>
    <source>
        <strain evidence="3">26-4b1</strain>
    </source>
</reference>
<dbReference type="RefSeq" id="WP_101251172.1">
    <property type="nucleotide sequence ID" value="NZ_PIUM01000015.1"/>
</dbReference>
<dbReference type="EMBL" id="PIUM01000015">
    <property type="protein sequence ID" value="PKU23911.1"/>
    <property type="molecule type" value="Genomic_DNA"/>
</dbReference>
<dbReference type="AlphaFoldDB" id="A0A2N3PU28"/>
<evidence type="ECO:0000256" key="1">
    <source>
        <dbReference type="SAM" id="SignalP"/>
    </source>
</evidence>
<dbReference type="OrthoDB" id="7362049at2"/>
<dbReference type="PROSITE" id="PS51257">
    <property type="entry name" value="PROKAR_LIPOPROTEIN"/>
    <property type="match status" value="1"/>
</dbReference>
<comment type="caution">
    <text evidence="2">The sequence shown here is derived from an EMBL/GenBank/DDBJ whole genome shotgun (WGS) entry which is preliminary data.</text>
</comment>
<accession>A0A2N3PU28</accession>
<protein>
    <recommendedName>
        <fullName evidence="4">Lipoprotein</fullName>
    </recommendedName>
</protein>
<sequence length="139" mass="14945">MGRTLICLLSIVALSGCGAWNGTTKALQPITPPAVTYVLADGISLINTQKTIEDHVISLITGMDCSTVRASKGDHYCLEPPQATPVYIRTSYCYKSIARVSCYDQPLESDANRLYGIRIERVPITTAINSGTLPASAPQ</sequence>
<organism evidence="2 3">
    <name type="scientific">Telmatospirillum siberiense</name>
    <dbReference type="NCBI Taxonomy" id="382514"/>
    <lineage>
        <taxon>Bacteria</taxon>
        <taxon>Pseudomonadati</taxon>
        <taxon>Pseudomonadota</taxon>
        <taxon>Alphaproteobacteria</taxon>
        <taxon>Rhodospirillales</taxon>
        <taxon>Rhodospirillaceae</taxon>
        <taxon>Telmatospirillum</taxon>
    </lineage>
</organism>
<evidence type="ECO:0000313" key="2">
    <source>
        <dbReference type="EMBL" id="PKU23911.1"/>
    </source>
</evidence>
<proteinExistence type="predicted"/>